<dbReference type="EMBL" id="JAUOES010000017">
    <property type="protein sequence ID" value="MDT3281544.1"/>
    <property type="molecule type" value="Genomic_DNA"/>
</dbReference>
<sequence length="794" mass="88921">MSEQSFTSKLRAIFEERRGTHVSSYDPTELAAILTERQLFPQLNEIPELTNLLAMYSGFHTSLMPIPHVLPAVISKILSTQSANTILDPCAGVGSLLAIARQATSAKRCIGYNSSRSEGELGKTLFPEAEWFIGQALELLPHHENNLDVVISLLPFSVPTNESIQLLDTAGNQIELKGDLGNLILAAAMARLSENGVGLFVVPPSFFHSTRSIIKHIPYLGFSLDAALFLPPGSFSPYTSIGSYLLVVKKGLKKRMFVGELTNDHHTNLQILENFSKGEQGDSVDLGCYVDALEFRGVDLLRAKDYFESASKHFGFPTFVLEDLATEINLGRLADGVCFPLASNAIFIPMIGRSEVVDSIEEFTLKAQNYAQVIIDPSKSYAKFVMQFLNSELGMKIREWAPSGIIPRLNKGSLKKLQVLMPDLETQQKMLEIDTRFSAEENILLGLQNDLTKLRRDLWKSPQAANMVSNSLEVFSERIAGVLKGQVSIGLDQWIETIPFPIASVLRAWQSTASDDFKAKYEHLLHFFEATAEFLGVILLSAFYGNEGLYDLHKVKLKESMAKQNLSFQRATFGTWKLVVEYLGKQTRSLLQENGKKFDDAKNDRSICETIFADQTLKLPRLLCSKEIIDVLQKTNSMRNNWTGHGGIVGQEEAQHRNEQLFGQVEKLRQAMSDVWDTSVVVNALNCKPRKGVFENEIAMLKGSNSEFLKESRTMSTWLDIDSLYIINGKQERALKLLPLISMKSSHGTAKDACYFFNKIEKDKVRFVSYHFSNRPELVGPNDEVFDTIKQLSE</sequence>
<keyword evidence="4" id="KW-1185">Reference proteome</keyword>
<accession>A0ABU3G1P5</accession>
<name>A0ABU3G1P5_9GAMM</name>
<evidence type="ECO:0000313" key="4">
    <source>
        <dbReference type="Proteomes" id="UP001249505"/>
    </source>
</evidence>
<keyword evidence="2" id="KW-0238">DNA-binding</keyword>
<organism evidence="3 4">
    <name type="scientific">Shewanella scandinavica</name>
    <dbReference type="NCBI Taxonomy" id="3063538"/>
    <lineage>
        <taxon>Bacteria</taxon>
        <taxon>Pseudomonadati</taxon>
        <taxon>Pseudomonadota</taxon>
        <taxon>Gammaproteobacteria</taxon>
        <taxon>Alteromonadales</taxon>
        <taxon>Shewanellaceae</taxon>
        <taxon>Shewanella</taxon>
    </lineage>
</organism>
<dbReference type="InterPro" id="IPR044946">
    <property type="entry name" value="Restrct_endonuc_typeI_TRD_sf"/>
</dbReference>
<evidence type="ECO:0000313" key="3">
    <source>
        <dbReference type="EMBL" id="MDT3281544.1"/>
    </source>
</evidence>
<proteinExistence type="predicted"/>
<dbReference type="SUPFAM" id="SSF53335">
    <property type="entry name" value="S-adenosyl-L-methionine-dependent methyltransferases"/>
    <property type="match status" value="1"/>
</dbReference>
<dbReference type="Gene3D" id="3.40.50.150">
    <property type="entry name" value="Vaccinia Virus protein VP39"/>
    <property type="match status" value="1"/>
</dbReference>
<dbReference type="Gene3D" id="3.90.220.20">
    <property type="entry name" value="DNA methylase specificity domains"/>
    <property type="match status" value="1"/>
</dbReference>
<comment type="caution">
    <text evidence="3">The sequence shown here is derived from an EMBL/GenBank/DDBJ whole genome shotgun (WGS) entry which is preliminary data.</text>
</comment>
<dbReference type="Proteomes" id="UP001249505">
    <property type="component" value="Unassembled WGS sequence"/>
</dbReference>
<reference evidence="3 4" key="1">
    <citation type="submission" date="2023-07" db="EMBL/GenBank/DDBJ databases">
        <title>Novel Shewanella species isolated from Baltic Sea sediments.</title>
        <authorList>
            <person name="Martin-Rodriguez A.J."/>
        </authorList>
    </citation>
    <scope>NUCLEOTIDE SEQUENCE [LARGE SCALE GENOMIC DNA]</scope>
    <source>
        <strain evidence="3 4">SP2S1-2</strain>
    </source>
</reference>
<keyword evidence="1" id="KW-0680">Restriction system</keyword>
<evidence type="ECO:0000256" key="2">
    <source>
        <dbReference type="ARBA" id="ARBA00023125"/>
    </source>
</evidence>
<dbReference type="SUPFAM" id="SSF116734">
    <property type="entry name" value="DNA methylase specificity domain"/>
    <property type="match status" value="1"/>
</dbReference>
<dbReference type="RefSeq" id="WP_311899961.1">
    <property type="nucleotide sequence ID" value="NZ_JAUOES010000017.1"/>
</dbReference>
<gene>
    <name evidence="3" type="ORF">Q4Q50_14765</name>
</gene>
<protein>
    <recommendedName>
        <fullName evidence="5">DNA methylase adenine-specific domain-containing protein</fullName>
    </recommendedName>
</protein>
<evidence type="ECO:0000256" key="1">
    <source>
        <dbReference type="ARBA" id="ARBA00022747"/>
    </source>
</evidence>
<evidence type="ECO:0008006" key="5">
    <source>
        <dbReference type="Google" id="ProtNLM"/>
    </source>
</evidence>
<dbReference type="InterPro" id="IPR029063">
    <property type="entry name" value="SAM-dependent_MTases_sf"/>
</dbReference>